<dbReference type="Proteomes" id="UP000029278">
    <property type="component" value="Unassembled WGS sequence"/>
</dbReference>
<dbReference type="HOGENOM" id="CLU_3064235_0_0_9"/>
<sequence>MGTISLKIETFLNHSFNYAAARFWSSRLTFSTAFLRTLSAVRSSQRRTSLCLA</sequence>
<reference evidence="1 2" key="1">
    <citation type="submission" date="2014-04" db="EMBL/GenBank/DDBJ databases">
        <authorList>
            <person name="Bishop-Lilly K.A."/>
            <person name="Broomall S.M."/>
            <person name="Chain P.S."/>
            <person name="Chertkov O."/>
            <person name="Coyne S.R."/>
            <person name="Daligault H.E."/>
            <person name="Davenport K.W."/>
            <person name="Erkkila T."/>
            <person name="Frey K.G."/>
            <person name="Gibbons H.S."/>
            <person name="Gu W."/>
            <person name="Jaissle J."/>
            <person name="Johnson S.L."/>
            <person name="Koroleva G.I."/>
            <person name="Ladner J.T."/>
            <person name="Lo C.-C."/>
            <person name="Minogue T.D."/>
            <person name="Munk C."/>
            <person name="Palacios G.F."/>
            <person name="Redden C.L."/>
            <person name="Rosenzweig C.N."/>
            <person name="Scholz M.B."/>
            <person name="Teshima H."/>
            <person name="Xu Y."/>
        </authorList>
    </citation>
    <scope>NUCLEOTIDE SEQUENCE [LARGE SCALE GENOMIC DNA]</scope>
    <source>
        <strain evidence="1 2">8244</strain>
    </source>
</reference>
<name>A0A090ZDT8_PAEMA</name>
<keyword evidence="2" id="KW-1185">Reference proteome</keyword>
<evidence type="ECO:0000313" key="2">
    <source>
        <dbReference type="Proteomes" id="UP000029278"/>
    </source>
</evidence>
<comment type="caution">
    <text evidence="1">The sequence shown here is derived from an EMBL/GenBank/DDBJ whole genome shotgun (WGS) entry which is preliminary data.</text>
</comment>
<organism evidence="1 2">
    <name type="scientific">Paenibacillus macerans</name>
    <name type="common">Bacillus macerans</name>
    <dbReference type="NCBI Taxonomy" id="44252"/>
    <lineage>
        <taxon>Bacteria</taxon>
        <taxon>Bacillati</taxon>
        <taxon>Bacillota</taxon>
        <taxon>Bacilli</taxon>
        <taxon>Bacillales</taxon>
        <taxon>Paenibacillaceae</taxon>
        <taxon>Paenibacillus</taxon>
    </lineage>
</organism>
<proteinExistence type="predicted"/>
<protein>
    <submittedName>
        <fullName evidence="1">Uncharacterized protein</fullName>
    </submittedName>
</protein>
<dbReference type="AlphaFoldDB" id="A0A090ZDT8"/>
<dbReference type="STRING" id="44252.DJ90_1792"/>
<gene>
    <name evidence="1" type="ORF">DJ90_1792</name>
</gene>
<evidence type="ECO:0000313" key="1">
    <source>
        <dbReference type="EMBL" id="KFN08390.1"/>
    </source>
</evidence>
<accession>A0A090ZDT8</accession>
<dbReference type="EMBL" id="JMQA01000029">
    <property type="protein sequence ID" value="KFN08390.1"/>
    <property type="molecule type" value="Genomic_DNA"/>
</dbReference>